<organism evidence="2 3">
    <name type="scientific">Peribacillus simplex NBRC 15720 = DSM 1321</name>
    <dbReference type="NCBI Taxonomy" id="1349754"/>
    <lineage>
        <taxon>Bacteria</taxon>
        <taxon>Bacillati</taxon>
        <taxon>Bacillota</taxon>
        <taxon>Bacilli</taxon>
        <taxon>Bacillales</taxon>
        <taxon>Bacillaceae</taxon>
        <taxon>Peribacillus</taxon>
    </lineage>
</organism>
<evidence type="ECO:0000259" key="1">
    <source>
        <dbReference type="Pfam" id="PF12146"/>
    </source>
</evidence>
<dbReference type="FunFam" id="3.40.50.1820:FF:000154">
    <property type="entry name" value="Alpha/beta hydrolase"/>
    <property type="match status" value="1"/>
</dbReference>
<accession>A0A223EIS7</accession>
<dbReference type="Proteomes" id="UP000214618">
    <property type="component" value="Chromosome"/>
</dbReference>
<dbReference type="InterPro" id="IPR051044">
    <property type="entry name" value="MAG_DAG_Lipase"/>
</dbReference>
<dbReference type="AlphaFoldDB" id="A0A223EIS7"/>
<evidence type="ECO:0000313" key="3">
    <source>
        <dbReference type="Proteomes" id="UP000214618"/>
    </source>
</evidence>
<dbReference type="PANTHER" id="PTHR11614">
    <property type="entry name" value="PHOSPHOLIPASE-RELATED"/>
    <property type="match status" value="1"/>
</dbReference>
<gene>
    <name evidence="2" type="ORF">BS1321_15175</name>
</gene>
<dbReference type="InterPro" id="IPR029058">
    <property type="entry name" value="AB_hydrolase_fold"/>
</dbReference>
<dbReference type="EMBL" id="CP017704">
    <property type="protein sequence ID" value="ASS95130.1"/>
    <property type="molecule type" value="Genomic_DNA"/>
</dbReference>
<dbReference type="GeneID" id="56474101"/>
<dbReference type="PRINTS" id="PR00111">
    <property type="entry name" value="ABHYDROLASE"/>
</dbReference>
<dbReference type="SUPFAM" id="SSF53474">
    <property type="entry name" value="alpha/beta-Hydrolases"/>
    <property type="match status" value="1"/>
</dbReference>
<protein>
    <submittedName>
        <fullName evidence="2">Phospholipase</fullName>
    </submittedName>
</protein>
<evidence type="ECO:0000313" key="2">
    <source>
        <dbReference type="EMBL" id="ASS95130.1"/>
    </source>
</evidence>
<dbReference type="RefSeq" id="WP_063234885.1">
    <property type="nucleotide sequence ID" value="NZ_BCVO01000018.1"/>
</dbReference>
<name>A0A223EIS7_9BACI</name>
<dbReference type="InterPro" id="IPR000073">
    <property type="entry name" value="AB_hydrolase_1"/>
</dbReference>
<reference evidence="2 3" key="1">
    <citation type="submission" date="2016-10" db="EMBL/GenBank/DDBJ databases">
        <title>The whole genome sequencing and assembly of Bacillus simplex DSM 1321 strain.</title>
        <authorList>
            <person name="Park M.-K."/>
            <person name="Lee Y.-J."/>
            <person name="Yi H."/>
            <person name="Bahn Y.-S."/>
            <person name="Kim J.F."/>
            <person name="Lee D.-W."/>
        </authorList>
    </citation>
    <scope>NUCLEOTIDE SEQUENCE [LARGE SCALE GENOMIC DNA]</scope>
    <source>
        <strain evidence="2 3">DSM 1321</strain>
    </source>
</reference>
<dbReference type="OrthoDB" id="9806902at2"/>
<dbReference type="InterPro" id="IPR022742">
    <property type="entry name" value="Hydrolase_4"/>
</dbReference>
<sequence length="267" mass="31070">MWKWETEGDAKGVIVIIHGAMEHHGRYKWVTQMWLSAGYHVVMGDLPGQGMTTRAYRGHIDSFDEYLDEVKSWIEEAYEYSLPVFLLGHSMGGLISIRLLQEEEWDIAGVILSSPCLGLVTKPRKFLTTISHGLNFVMPMFRVDSGLTPEMATRSAEVRESDRNDTLYITKVSIRWYRELAQAMKDAFEEIPEFQDVPLLVMQGGDDRIVNKKAVREWFNYNLASEKQYKEWPKLYHEIFNEPERDDVFQYALSFVENRLKILGYVV</sequence>
<dbReference type="Pfam" id="PF12146">
    <property type="entry name" value="Hydrolase_4"/>
    <property type="match status" value="1"/>
</dbReference>
<feature type="domain" description="Serine aminopeptidase S33" evidence="1">
    <location>
        <begin position="9"/>
        <end position="244"/>
    </location>
</feature>
<dbReference type="Gene3D" id="3.40.50.1820">
    <property type="entry name" value="alpha/beta hydrolase"/>
    <property type="match status" value="1"/>
</dbReference>
<proteinExistence type="predicted"/>